<dbReference type="Gene3D" id="1.10.287.130">
    <property type="match status" value="1"/>
</dbReference>
<sequence>MPTREPEALDSRFPPQECPWQGLAEDTADRAALSEQILGIVSHDLRNPLSTMHVGAQLLARMGATPQQLDIIDRMLRAGDRANRLVGDLLDFIQSRAGAGLAVTPREVGDARALVCDAVEELALVFPDRELRHVHAGAGPVQVDPHRLVQLLGNLVGNAMVYGFAHTPVTVCSRIGADRFTLSVHNHGEPIEQEALPRLFEPLARGDAAAGASTSVGLGLHIVNEIAKAHGGWIGVTSTAAEGTTFELTIPTVPVMADQEPVRT</sequence>
<dbReference type="EC" id="2.7.13.3" evidence="2"/>
<dbReference type="Gene3D" id="3.30.565.10">
    <property type="entry name" value="Histidine kinase-like ATPase, C-terminal domain"/>
    <property type="match status" value="1"/>
</dbReference>
<dbReference type="AlphaFoldDB" id="A0A937D2T5"/>
<dbReference type="EMBL" id="JAEQNA010000001">
    <property type="protein sequence ID" value="MBL0420050.1"/>
    <property type="molecule type" value="Genomic_DNA"/>
</dbReference>
<keyword evidence="9" id="KW-1185">Reference proteome</keyword>
<dbReference type="SUPFAM" id="SSF47384">
    <property type="entry name" value="Homodimeric domain of signal transducing histidine kinase"/>
    <property type="match status" value="1"/>
</dbReference>
<dbReference type="InterPro" id="IPR003661">
    <property type="entry name" value="HisK_dim/P_dom"/>
</dbReference>
<evidence type="ECO:0000256" key="4">
    <source>
        <dbReference type="ARBA" id="ARBA00022679"/>
    </source>
</evidence>
<dbReference type="InterPro" id="IPR003594">
    <property type="entry name" value="HATPase_dom"/>
</dbReference>
<keyword evidence="6" id="KW-0902">Two-component regulatory system</keyword>
<keyword evidence="3" id="KW-0597">Phosphoprotein</keyword>
<dbReference type="PANTHER" id="PTHR43711:SF1">
    <property type="entry name" value="HISTIDINE KINASE 1"/>
    <property type="match status" value="1"/>
</dbReference>
<keyword evidence="5 8" id="KW-0418">Kinase</keyword>
<proteinExistence type="predicted"/>
<dbReference type="CDD" id="cd00082">
    <property type="entry name" value="HisKA"/>
    <property type="match status" value="1"/>
</dbReference>
<dbReference type="PRINTS" id="PR00344">
    <property type="entry name" value="BCTRLSENSOR"/>
</dbReference>
<name>A0A937D2T5_9BURK</name>
<dbReference type="InterPro" id="IPR036890">
    <property type="entry name" value="HATPase_C_sf"/>
</dbReference>
<dbReference type="CDD" id="cd00075">
    <property type="entry name" value="HATPase"/>
    <property type="match status" value="1"/>
</dbReference>
<dbReference type="Pfam" id="PF02518">
    <property type="entry name" value="HATPase_c"/>
    <property type="match status" value="1"/>
</dbReference>
<feature type="domain" description="Histidine kinase" evidence="7">
    <location>
        <begin position="40"/>
        <end position="254"/>
    </location>
</feature>
<dbReference type="InterPro" id="IPR004358">
    <property type="entry name" value="Sig_transdc_His_kin-like_C"/>
</dbReference>
<evidence type="ECO:0000256" key="1">
    <source>
        <dbReference type="ARBA" id="ARBA00000085"/>
    </source>
</evidence>
<comment type="caution">
    <text evidence="8">The sequence shown here is derived from an EMBL/GenBank/DDBJ whole genome shotgun (WGS) entry which is preliminary data.</text>
</comment>
<evidence type="ECO:0000256" key="6">
    <source>
        <dbReference type="ARBA" id="ARBA00023012"/>
    </source>
</evidence>
<evidence type="ECO:0000256" key="5">
    <source>
        <dbReference type="ARBA" id="ARBA00022777"/>
    </source>
</evidence>
<dbReference type="GO" id="GO:0000155">
    <property type="term" value="F:phosphorelay sensor kinase activity"/>
    <property type="evidence" value="ECO:0007669"/>
    <property type="project" value="InterPro"/>
</dbReference>
<dbReference type="SMART" id="SM00387">
    <property type="entry name" value="HATPase_c"/>
    <property type="match status" value="1"/>
</dbReference>
<dbReference type="RefSeq" id="WP_201683042.1">
    <property type="nucleotide sequence ID" value="NZ_JAEQNA010000001.1"/>
</dbReference>
<dbReference type="InterPro" id="IPR036097">
    <property type="entry name" value="HisK_dim/P_sf"/>
</dbReference>
<dbReference type="Proteomes" id="UP000613011">
    <property type="component" value="Unassembled WGS sequence"/>
</dbReference>
<keyword evidence="4" id="KW-0808">Transferase</keyword>
<evidence type="ECO:0000256" key="3">
    <source>
        <dbReference type="ARBA" id="ARBA00022553"/>
    </source>
</evidence>
<comment type="catalytic activity">
    <reaction evidence="1">
        <text>ATP + protein L-histidine = ADP + protein N-phospho-L-histidine.</text>
        <dbReference type="EC" id="2.7.13.3"/>
    </reaction>
</comment>
<reference evidence="8" key="1">
    <citation type="submission" date="2021-01" db="EMBL/GenBank/DDBJ databases">
        <title>Ramlibacter sp. strain AW1 16S ribosomal RNA gene Genome sequencing and assembly.</title>
        <authorList>
            <person name="Kang M."/>
        </authorList>
    </citation>
    <scope>NUCLEOTIDE SEQUENCE</scope>
    <source>
        <strain evidence="8">AW1</strain>
    </source>
</reference>
<evidence type="ECO:0000259" key="7">
    <source>
        <dbReference type="PROSITE" id="PS50109"/>
    </source>
</evidence>
<protein>
    <recommendedName>
        <fullName evidence="2">histidine kinase</fullName>
        <ecNumber evidence="2">2.7.13.3</ecNumber>
    </recommendedName>
</protein>
<evidence type="ECO:0000313" key="9">
    <source>
        <dbReference type="Proteomes" id="UP000613011"/>
    </source>
</evidence>
<dbReference type="Pfam" id="PF00512">
    <property type="entry name" value="HisKA"/>
    <property type="match status" value="1"/>
</dbReference>
<dbReference type="PANTHER" id="PTHR43711">
    <property type="entry name" value="TWO-COMPONENT HISTIDINE KINASE"/>
    <property type="match status" value="1"/>
</dbReference>
<dbReference type="PROSITE" id="PS50109">
    <property type="entry name" value="HIS_KIN"/>
    <property type="match status" value="1"/>
</dbReference>
<gene>
    <name evidence="8" type="ORF">JI739_06785</name>
</gene>
<evidence type="ECO:0000256" key="2">
    <source>
        <dbReference type="ARBA" id="ARBA00012438"/>
    </source>
</evidence>
<organism evidence="8 9">
    <name type="scientific">Ramlibacter aurantiacus</name>
    <dbReference type="NCBI Taxonomy" id="2801330"/>
    <lineage>
        <taxon>Bacteria</taxon>
        <taxon>Pseudomonadati</taxon>
        <taxon>Pseudomonadota</taxon>
        <taxon>Betaproteobacteria</taxon>
        <taxon>Burkholderiales</taxon>
        <taxon>Comamonadaceae</taxon>
        <taxon>Ramlibacter</taxon>
    </lineage>
</organism>
<dbReference type="SMART" id="SM00388">
    <property type="entry name" value="HisKA"/>
    <property type="match status" value="1"/>
</dbReference>
<dbReference type="InterPro" id="IPR050736">
    <property type="entry name" value="Sensor_HK_Regulatory"/>
</dbReference>
<dbReference type="InterPro" id="IPR005467">
    <property type="entry name" value="His_kinase_dom"/>
</dbReference>
<dbReference type="SUPFAM" id="SSF55874">
    <property type="entry name" value="ATPase domain of HSP90 chaperone/DNA topoisomerase II/histidine kinase"/>
    <property type="match status" value="1"/>
</dbReference>
<accession>A0A937D2T5</accession>
<evidence type="ECO:0000313" key="8">
    <source>
        <dbReference type="EMBL" id="MBL0420050.1"/>
    </source>
</evidence>